<evidence type="ECO:0000313" key="1">
    <source>
        <dbReference type="EMBL" id="CAK9262277.1"/>
    </source>
</evidence>
<accession>A0ABP0W746</accession>
<proteinExistence type="predicted"/>
<protein>
    <submittedName>
        <fullName evidence="1">Uncharacterized protein</fullName>
    </submittedName>
</protein>
<dbReference type="InterPro" id="IPR021848">
    <property type="entry name" value="HODM_asu-like"/>
</dbReference>
<keyword evidence="2" id="KW-1185">Reference proteome</keyword>
<dbReference type="EMBL" id="OZ020109">
    <property type="protein sequence ID" value="CAK9262277.1"/>
    <property type="molecule type" value="Genomic_DNA"/>
</dbReference>
<sequence length="410" mass="46229">MAALKDPAALVWCSAETVSSKSTQKKTSFVPGIGCLKVDYGRISTKANLQRGWCFSLQASCPFGFENKESPKAIPNVATREPLPITPYAPAPSSLPSARNLGPGTYEYLPLKVPYKMTMGVEPMHPKDWIEIDVFYEEEMALRREILATRKEVAIASFPEATEANWEVLELLADHLPKQFPTLFTRDGAVIHNLLTGEMFDIFNRSLDPLEISARLVQEDLCLMMKKDGVLRFVSGAVLFPQRWQLLEKLGMDMSSIHMPVPLYETQIARSVDSFMERLKVGKPAWRSNWTIVDDPTLFQPLNEEDIYAAMGGKVKEYYDPVLHIGNAGTRLFTRCERETFVRLPRTRAILFTIRTYVKPLSVFESRPALAAEMVKALEALPKSISNYKTMAGYYHLALNYLQKCAGITT</sequence>
<organism evidence="1 2">
    <name type="scientific">Sphagnum jensenii</name>
    <dbReference type="NCBI Taxonomy" id="128206"/>
    <lineage>
        <taxon>Eukaryota</taxon>
        <taxon>Viridiplantae</taxon>
        <taxon>Streptophyta</taxon>
        <taxon>Embryophyta</taxon>
        <taxon>Bryophyta</taxon>
        <taxon>Sphagnophytina</taxon>
        <taxon>Sphagnopsida</taxon>
        <taxon>Sphagnales</taxon>
        <taxon>Sphagnaceae</taxon>
        <taxon>Sphagnum</taxon>
    </lineage>
</organism>
<dbReference type="Pfam" id="PF11927">
    <property type="entry name" value="HODM_asu-like"/>
    <property type="match status" value="1"/>
</dbReference>
<name>A0ABP0W746_9BRYO</name>
<dbReference type="Proteomes" id="UP001497444">
    <property type="component" value="Chromosome 14"/>
</dbReference>
<gene>
    <name evidence="1" type="ORF">CSSPJE1EN1_LOCUS7755</name>
</gene>
<reference evidence="1" key="1">
    <citation type="submission" date="2024-02" db="EMBL/GenBank/DDBJ databases">
        <authorList>
            <consortium name="ELIXIR-Norway"/>
            <consortium name="Elixir Norway"/>
        </authorList>
    </citation>
    <scope>NUCLEOTIDE SEQUENCE</scope>
</reference>
<evidence type="ECO:0000313" key="2">
    <source>
        <dbReference type="Proteomes" id="UP001497444"/>
    </source>
</evidence>